<organism evidence="1 2">
    <name type="scientific">Artomyces pyxidatus</name>
    <dbReference type="NCBI Taxonomy" id="48021"/>
    <lineage>
        <taxon>Eukaryota</taxon>
        <taxon>Fungi</taxon>
        <taxon>Dikarya</taxon>
        <taxon>Basidiomycota</taxon>
        <taxon>Agaricomycotina</taxon>
        <taxon>Agaricomycetes</taxon>
        <taxon>Russulales</taxon>
        <taxon>Auriscalpiaceae</taxon>
        <taxon>Artomyces</taxon>
    </lineage>
</organism>
<evidence type="ECO:0000313" key="2">
    <source>
        <dbReference type="Proteomes" id="UP000814140"/>
    </source>
</evidence>
<evidence type="ECO:0000313" key="1">
    <source>
        <dbReference type="EMBL" id="KAI0055308.1"/>
    </source>
</evidence>
<name>A0ACB8SGC6_9AGAM</name>
<dbReference type="EMBL" id="MU277298">
    <property type="protein sequence ID" value="KAI0055308.1"/>
    <property type="molecule type" value="Genomic_DNA"/>
</dbReference>
<reference evidence="1" key="1">
    <citation type="submission" date="2021-03" db="EMBL/GenBank/DDBJ databases">
        <authorList>
            <consortium name="DOE Joint Genome Institute"/>
            <person name="Ahrendt S."/>
            <person name="Looney B.P."/>
            <person name="Miyauchi S."/>
            <person name="Morin E."/>
            <person name="Drula E."/>
            <person name="Courty P.E."/>
            <person name="Chicoki N."/>
            <person name="Fauchery L."/>
            <person name="Kohler A."/>
            <person name="Kuo A."/>
            <person name="Labutti K."/>
            <person name="Pangilinan J."/>
            <person name="Lipzen A."/>
            <person name="Riley R."/>
            <person name="Andreopoulos W."/>
            <person name="He G."/>
            <person name="Johnson J."/>
            <person name="Barry K.W."/>
            <person name="Grigoriev I.V."/>
            <person name="Nagy L."/>
            <person name="Hibbett D."/>
            <person name="Henrissat B."/>
            <person name="Matheny P.B."/>
            <person name="Labbe J."/>
            <person name="Martin F."/>
        </authorList>
    </citation>
    <scope>NUCLEOTIDE SEQUENCE</scope>
    <source>
        <strain evidence="1">HHB10654</strain>
    </source>
</reference>
<gene>
    <name evidence="1" type="ORF">BV25DRAFT_228700</name>
</gene>
<comment type="caution">
    <text evidence="1">The sequence shown here is derived from an EMBL/GenBank/DDBJ whole genome shotgun (WGS) entry which is preliminary data.</text>
</comment>
<proteinExistence type="predicted"/>
<reference evidence="1" key="2">
    <citation type="journal article" date="2022" name="New Phytol.">
        <title>Evolutionary transition to the ectomycorrhizal habit in the genomes of a hyperdiverse lineage of mushroom-forming fungi.</title>
        <authorList>
            <person name="Looney B."/>
            <person name="Miyauchi S."/>
            <person name="Morin E."/>
            <person name="Drula E."/>
            <person name="Courty P.E."/>
            <person name="Kohler A."/>
            <person name="Kuo A."/>
            <person name="LaButti K."/>
            <person name="Pangilinan J."/>
            <person name="Lipzen A."/>
            <person name="Riley R."/>
            <person name="Andreopoulos W."/>
            <person name="He G."/>
            <person name="Johnson J."/>
            <person name="Nolan M."/>
            <person name="Tritt A."/>
            <person name="Barry K.W."/>
            <person name="Grigoriev I.V."/>
            <person name="Nagy L.G."/>
            <person name="Hibbett D."/>
            <person name="Henrissat B."/>
            <person name="Matheny P.B."/>
            <person name="Labbe J."/>
            <person name="Martin F.M."/>
        </authorList>
    </citation>
    <scope>NUCLEOTIDE SEQUENCE</scope>
    <source>
        <strain evidence="1">HHB10654</strain>
    </source>
</reference>
<accession>A0ACB8SGC6</accession>
<protein>
    <submittedName>
        <fullName evidence="1">Uncharacterized protein</fullName>
    </submittedName>
</protein>
<sequence length="915" mass="97882">MDILEPPRSREESIYEEDEAQTPREEKPPDSDVRVHPFSHRRRAGSVALSTQSRAAASTPVPRIPAFPSTHALLAPFIQFAATLPKHYPPPSLLMLALSKQWKNRFIVLTSPAQPTRASEGPAVSYLHLFKSSGQDEKELERLEINENSVIYVTDEEIGSRRNIIKVGGIDVGGMKKELNSEENGLTMMLLQIVDSAESQKWMNAIKNAVLGQRSIRAGLGLPSLTMGGTEPRGDLDVMLSMRMQGFLPSPTQSSFQTPSSPTHTSSHEDSMPPTQPSTLRSRPSSPRSPNAVLSLKGLFTGSSSRPRSPSRAVSPDHDPDASSESFASVGTNLLNIHRANTLSLDSSPIIKPYSMLPPSGPALEQLEPPPALQRKIVQNRTSLDWVQPNGSTAESPSTITSGQFIPPARALSPSSLQPPPHRKRAWTTHVPASQPEPGLLIYNHGNASTAGSFGIALSGELVSSRPSLERPRTSTTPVQKPRASSVSSVSTLGSNERENNSLDRPGSASGSGRRRWSRQLAIPKRLTPPAGAPPPVPLLQSWQSSSSSSPPQNTHRLSHPYSPDRPGDRPPSRSSSLSHKTLPSIVSSLHMGSKRASVSSSVYSIATNNTNSSSPPSATLTRSINSNRLSVPPPQRPAPNTALPPTPPTPIDVVPQPVSAPPLKTSFRDSLAHRALRLSMIPPTSPPSNVLPPRPDEPAFRAHHRSASIDTPSPIDTSASIPASLPDSPFPPPTGPLPPPPSPSIPSTPRLATAFKQRLRILSAPSSPSPAPRPLPLAPVVDVRFAAHAYTPPATPIAERITLIQNDPDYLTMSTPPPTPAAPLPPPRSPFRPPPPERSPGGAPEMTSLSPPPRRGSRFVATPDREKTKAEVEAVLALPEDASAELGEPDRQPSIDLSRNASTLSLGIVSDARP</sequence>
<keyword evidence="2" id="KW-1185">Reference proteome</keyword>
<dbReference type="Proteomes" id="UP000814140">
    <property type="component" value="Unassembled WGS sequence"/>
</dbReference>